<feature type="region of interest" description="Disordered" evidence="1">
    <location>
        <begin position="600"/>
        <end position="629"/>
    </location>
</feature>
<organism evidence="3 4">
    <name type="scientific">Diplodia intermedia</name>
    <dbReference type="NCBI Taxonomy" id="856260"/>
    <lineage>
        <taxon>Eukaryota</taxon>
        <taxon>Fungi</taxon>
        <taxon>Dikarya</taxon>
        <taxon>Ascomycota</taxon>
        <taxon>Pezizomycotina</taxon>
        <taxon>Dothideomycetes</taxon>
        <taxon>Dothideomycetes incertae sedis</taxon>
        <taxon>Botryosphaeriales</taxon>
        <taxon>Botryosphaeriaceae</taxon>
        <taxon>Diplodia</taxon>
    </lineage>
</organism>
<feature type="compositionally biased region" description="Basic and acidic residues" evidence="1">
    <location>
        <begin position="656"/>
        <end position="668"/>
    </location>
</feature>
<feature type="compositionally biased region" description="Low complexity" evidence="1">
    <location>
        <begin position="62"/>
        <end position="75"/>
    </location>
</feature>
<dbReference type="InterPro" id="IPR008928">
    <property type="entry name" value="6-hairpin_glycosidase_sf"/>
</dbReference>
<feature type="compositionally biased region" description="Basic residues" evidence="1">
    <location>
        <begin position="419"/>
        <end position="431"/>
    </location>
</feature>
<dbReference type="Pfam" id="PF03663">
    <property type="entry name" value="Glyco_hydro_76"/>
    <property type="match status" value="1"/>
</dbReference>
<evidence type="ECO:0008006" key="5">
    <source>
        <dbReference type="Google" id="ProtNLM"/>
    </source>
</evidence>
<feature type="compositionally biased region" description="Basic and acidic residues" evidence="1">
    <location>
        <begin position="451"/>
        <end position="464"/>
    </location>
</feature>
<keyword evidence="4" id="KW-1185">Reference proteome</keyword>
<protein>
    <recommendedName>
        <fullName evidence="5">Glycosyl hydrolase</fullName>
    </recommendedName>
</protein>
<dbReference type="Proteomes" id="UP001521184">
    <property type="component" value="Unassembled WGS sequence"/>
</dbReference>
<sequence>MHSRLRQNAFLQRCNALLSLALLLIALLHTPVNATVSRDAPSWSRDIAEAAADGAQKPFEHGSPAAPTDSATTPPAGGGGEARWPLNPLEELHKALETMQSRYFELWLGQWPSAIDWTAAVMATFVSATLHSLTRSLEYVVLPLPAGAEVEGQRVENEIGRYFSQSVAYYFGEDAFSLRMQAYDDMLWVVLGWLESIKFIDVHTHRHYRHGDHHGPQAAAAAAAQQWYGKQFAPGFAHRAHIFYDIAAGGWDTELCGGGMTWNPRLTPYKNAITNQLWISASIGMYLYFPGDDNTSPFMATAQNGGGNEDGGLPTARPHDRRYLQAAVDGYEWLRGSNMTNERGLYVDGFHITDWGKNGSIGTGRCDERNEMTYTYNQGVLLSGLRGLWEGTGERRYLEDGHELVRNVVKATGWAEHERRRRRGRGGRGNHVHRDEGLDGNSDDDFDADEEQKQKQQEETESSKNKWHGMGRGGVLEEAQNGQTFKGIFFHHLTLFCEPLPLRPRSPGVTHGADAATAALHRQSCKEYAPWVAHNARAALSTRDDEGRFGMWWGAAAAEADDDGVVETPSLPLGAVDYRNDEGVLEGGLWLLPPIGDYDWSGEGGEGGPAASEGRDGGGGGSGLPSFMGFDPVAEATGRGRVAAEKLGGRESGGAEVRDKNDRGRGRTVETQGGGVAVVRALWEFVNMYRE</sequence>
<reference evidence="3 4" key="1">
    <citation type="journal article" date="2023" name="Plant Dis.">
        <title>First Report of Diplodia intermedia Causing Canker and Dieback Diseases on Apple Trees in Canada.</title>
        <authorList>
            <person name="Ellouze W."/>
            <person name="Ilyukhin E."/>
            <person name="Sulman M."/>
            <person name="Ali S."/>
        </authorList>
    </citation>
    <scope>NUCLEOTIDE SEQUENCE [LARGE SCALE GENOMIC DNA]</scope>
    <source>
        <strain evidence="3 4">M45-28</strain>
    </source>
</reference>
<gene>
    <name evidence="3" type="ORF">SLS58_010314</name>
</gene>
<dbReference type="SUPFAM" id="SSF48208">
    <property type="entry name" value="Six-hairpin glycosidases"/>
    <property type="match status" value="1"/>
</dbReference>
<dbReference type="InterPro" id="IPR053169">
    <property type="entry name" value="MUG_Protein"/>
</dbReference>
<dbReference type="InterPro" id="IPR005198">
    <property type="entry name" value="Glyco_hydro_76"/>
</dbReference>
<feature type="region of interest" description="Disordered" evidence="1">
    <location>
        <begin position="416"/>
        <end position="472"/>
    </location>
</feature>
<evidence type="ECO:0000313" key="3">
    <source>
        <dbReference type="EMBL" id="KAL1635277.1"/>
    </source>
</evidence>
<proteinExistence type="predicted"/>
<feature type="compositionally biased region" description="Acidic residues" evidence="1">
    <location>
        <begin position="441"/>
        <end position="450"/>
    </location>
</feature>
<dbReference type="Gene3D" id="1.50.10.20">
    <property type="match status" value="1"/>
</dbReference>
<dbReference type="PANTHER" id="PTHR47791:SF2">
    <property type="entry name" value="ENDO MANNANASE, GH76 FAMILY (EUROFUNG)"/>
    <property type="match status" value="1"/>
</dbReference>
<dbReference type="PANTHER" id="PTHR47791">
    <property type="entry name" value="MEIOTICALLY UP-REGULATED GENE 191 PROTEIN"/>
    <property type="match status" value="1"/>
</dbReference>
<evidence type="ECO:0000256" key="2">
    <source>
        <dbReference type="SAM" id="SignalP"/>
    </source>
</evidence>
<dbReference type="EMBL" id="JAKEKT020000117">
    <property type="protein sequence ID" value="KAL1635277.1"/>
    <property type="molecule type" value="Genomic_DNA"/>
</dbReference>
<feature type="signal peptide" evidence="2">
    <location>
        <begin position="1"/>
        <end position="34"/>
    </location>
</feature>
<feature type="chain" id="PRO_5045752605" description="Glycosyl hydrolase" evidence="2">
    <location>
        <begin position="35"/>
        <end position="691"/>
    </location>
</feature>
<feature type="region of interest" description="Disordered" evidence="1">
    <location>
        <begin position="51"/>
        <end position="82"/>
    </location>
</feature>
<name>A0ABR3T709_9PEZI</name>
<comment type="caution">
    <text evidence="3">The sequence shown here is derived from an EMBL/GenBank/DDBJ whole genome shotgun (WGS) entry which is preliminary data.</text>
</comment>
<feature type="region of interest" description="Disordered" evidence="1">
    <location>
        <begin position="643"/>
        <end position="670"/>
    </location>
</feature>
<evidence type="ECO:0000313" key="4">
    <source>
        <dbReference type="Proteomes" id="UP001521184"/>
    </source>
</evidence>
<keyword evidence="2" id="KW-0732">Signal</keyword>
<accession>A0ABR3T709</accession>
<evidence type="ECO:0000256" key="1">
    <source>
        <dbReference type="SAM" id="MobiDB-lite"/>
    </source>
</evidence>